<dbReference type="EMBL" id="CM000884">
    <property type="protein sequence ID" value="PNT60919.1"/>
    <property type="molecule type" value="Genomic_DNA"/>
</dbReference>
<feature type="region of interest" description="Disordered" evidence="1">
    <location>
        <begin position="326"/>
        <end position="473"/>
    </location>
</feature>
<dbReference type="EnsemblPlants" id="PNT60919">
    <property type="protein sequence ID" value="PNT60919"/>
    <property type="gene ID" value="BRADI_5g08162v3"/>
</dbReference>
<dbReference type="Proteomes" id="UP000008810">
    <property type="component" value="Chromosome 5"/>
</dbReference>
<dbReference type="Gramene" id="PNT60919">
    <property type="protein sequence ID" value="PNT60919"/>
    <property type="gene ID" value="BRADI_5g08162v3"/>
</dbReference>
<feature type="compositionally biased region" description="Basic and acidic residues" evidence="1">
    <location>
        <begin position="548"/>
        <end position="557"/>
    </location>
</feature>
<dbReference type="InParanoid" id="A0A2K2CFX0"/>
<evidence type="ECO:0000313" key="4">
    <source>
        <dbReference type="Proteomes" id="UP000008810"/>
    </source>
</evidence>
<dbReference type="PANTHER" id="PTHR34835">
    <property type="entry name" value="OS07G0283600 PROTEIN-RELATED"/>
    <property type="match status" value="1"/>
</dbReference>
<feature type="region of interest" description="Disordered" evidence="1">
    <location>
        <begin position="523"/>
        <end position="563"/>
    </location>
</feature>
<protein>
    <submittedName>
        <fullName evidence="2 3">Uncharacterized protein</fullName>
    </submittedName>
</protein>
<dbReference type="STRING" id="15368.A0A2K2CFX0"/>
<feature type="compositionally biased region" description="Polar residues" evidence="1">
    <location>
        <begin position="418"/>
        <end position="428"/>
    </location>
</feature>
<evidence type="ECO:0000256" key="1">
    <source>
        <dbReference type="SAM" id="MobiDB-lite"/>
    </source>
</evidence>
<accession>A0A2K2CFX0</accession>
<dbReference type="PANTHER" id="PTHR34835:SF11">
    <property type="entry name" value="AMINOTRANSFERASE-LIKE PLANT MOBILE DOMAIN-CONTAINING PROTEIN"/>
    <property type="match status" value="1"/>
</dbReference>
<feature type="compositionally biased region" description="Basic and acidic residues" evidence="1">
    <location>
        <begin position="397"/>
        <end position="409"/>
    </location>
</feature>
<evidence type="ECO:0000313" key="2">
    <source>
        <dbReference type="EMBL" id="PNT60919.1"/>
    </source>
</evidence>
<proteinExistence type="predicted"/>
<dbReference type="OrthoDB" id="657523at2759"/>
<gene>
    <name evidence="2" type="ORF">BRADI_5g08162v3</name>
</gene>
<name>A0A2K2CFX0_BRADI</name>
<sequence>MNTIDDVEEVEAGDLLHQQRRSKYIKQDACQAAIQAIAVSIIDNALQVGRNRASLARLYKLNKELSPEQIALIKSRGFGGLTNIARKSPNSRELVIPEKGRIAVTAESVHRNFKLPNTGKKGKSPLITYWCKMINDMKGKADDKFLRAWLIAAMSCLVCPTTSLHVSPRCYPNFINLNDVVNINFCEFVADQIHEASLKLGDKSSVKCCVYHLLILYLDSLDIDEPMSNCHVRIEAWTTELINKVVQLDTKEDGGYGKLDITNDDSLFKGLAHAEKFVSSNSIYLSCRKKRKIAIMLGELCTDISQKLGKFVEAIGELHDEVKKRQLKPAATRNDKKKRGNEVVKTTDHKDDKDGQDAKDASKSSDKQVMKEGGEVTVEEVDDKKEQEEDEDDDQVAGDHHRGADRGDDGDGGQGGQASNKNASQTDSPILDKWLRNSSKTKDGNTASPSKGISRLHKPEATSPTEQLSKVADPKLSSECCSMDKAAVDNTKLLARHASAKAVKVARKYKKIVFRRNLTLPAADATQGIKGAPTEPPNKGSQATEAIGVKEKTKKIEATNLGG</sequence>
<organism evidence="2">
    <name type="scientific">Brachypodium distachyon</name>
    <name type="common">Purple false brome</name>
    <name type="synonym">Trachynia distachya</name>
    <dbReference type="NCBI Taxonomy" id="15368"/>
    <lineage>
        <taxon>Eukaryota</taxon>
        <taxon>Viridiplantae</taxon>
        <taxon>Streptophyta</taxon>
        <taxon>Embryophyta</taxon>
        <taxon>Tracheophyta</taxon>
        <taxon>Spermatophyta</taxon>
        <taxon>Magnoliopsida</taxon>
        <taxon>Liliopsida</taxon>
        <taxon>Poales</taxon>
        <taxon>Poaceae</taxon>
        <taxon>BOP clade</taxon>
        <taxon>Pooideae</taxon>
        <taxon>Stipodae</taxon>
        <taxon>Brachypodieae</taxon>
        <taxon>Brachypodium</taxon>
    </lineage>
</organism>
<reference evidence="2" key="2">
    <citation type="submission" date="2017-06" db="EMBL/GenBank/DDBJ databases">
        <title>WGS assembly of Brachypodium distachyon.</title>
        <authorList>
            <consortium name="The International Brachypodium Initiative"/>
            <person name="Lucas S."/>
            <person name="Harmon-Smith M."/>
            <person name="Lail K."/>
            <person name="Tice H."/>
            <person name="Grimwood J."/>
            <person name="Bruce D."/>
            <person name="Barry K."/>
            <person name="Shu S."/>
            <person name="Lindquist E."/>
            <person name="Wang M."/>
            <person name="Pitluck S."/>
            <person name="Vogel J.P."/>
            <person name="Garvin D.F."/>
            <person name="Mockler T.C."/>
            <person name="Schmutz J."/>
            <person name="Rokhsar D."/>
            <person name="Bevan M.W."/>
        </authorList>
    </citation>
    <scope>NUCLEOTIDE SEQUENCE</scope>
    <source>
        <strain evidence="2">Bd21</strain>
    </source>
</reference>
<keyword evidence="4" id="KW-1185">Reference proteome</keyword>
<feature type="compositionally biased region" description="Basic and acidic residues" evidence="1">
    <location>
        <begin position="340"/>
        <end position="374"/>
    </location>
</feature>
<reference evidence="2 3" key="1">
    <citation type="journal article" date="2010" name="Nature">
        <title>Genome sequencing and analysis of the model grass Brachypodium distachyon.</title>
        <authorList>
            <consortium name="International Brachypodium Initiative"/>
        </authorList>
    </citation>
    <scope>NUCLEOTIDE SEQUENCE [LARGE SCALE GENOMIC DNA]</scope>
    <source>
        <strain evidence="2 3">Bd21</strain>
    </source>
</reference>
<reference evidence="3" key="3">
    <citation type="submission" date="2018-08" db="UniProtKB">
        <authorList>
            <consortium name="EnsemblPlants"/>
        </authorList>
    </citation>
    <scope>IDENTIFICATION</scope>
    <source>
        <strain evidence="3">cv. Bd21</strain>
    </source>
</reference>
<evidence type="ECO:0000313" key="3">
    <source>
        <dbReference type="EnsemblPlants" id="PNT60919"/>
    </source>
</evidence>
<dbReference type="AlphaFoldDB" id="A0A2K2CFX0"/>